<dbReference type="RefSeq" id="WP_165772705.1">
    <property type="nucleotide sequence ID" value="NZ_PDJQ01000001.1"/>
</dbReference>
<evidence type="ECO:0000256" key="1">
    <source>
        <dbReference type="SAM" id="MobiDB-lite"/>
    </source>
</evidence>
<reference evidence="2 3" key="1">
    <citation type="submission" date="2017-09" db="EMBL/GenBank/DDBJ databases">
        <title>Sequencing the genomes of two abundant thermophiles in Great Basin hot springs: Thermocrinis jamiesonii and novel Chloroflexi Thermoflexus hugenholtzii.</title>
        <authorList>
            <person name="Hedlund B."/>
        </authorList>
    </citation>
    <scope>NUCLEOTIDE SEQUENCE [LARGE SCALE GENOMIC DNA]</scope>
    <source>
        <strain evidence="2 3">G233</strain>
    </source>
</reference>
<proteinExistence type="predicted"/>
<gene>
    <name evidence="2" type="ORF">A9A59_2421</name>
</gene>
<dbReference type="Proteomes" id="UP000223071">
    <property type="component" value="Unassembled WGS sequence"/>
</dbReference>
<sequence>MDEKEKELQELYRRAIFIPMGPRAEEPDEAASEEQEKEEKDKDRKNGQSA</sequence>
<feature type="compositionally biased region" description="Acidic residues" evidence="1">
    <location>
        <begin position="26"/>
        <end position="36"/>
    </location>
</feature>
<name>A0A2A9HJE0_TEPT2</name>
<dbReference type="AlphaFoldDB" id="A0A2A9HJE0"/>
<accession>A0A2A9HJE0</accession>
<protein>
    <submittedName>
        <fullName evidence="2">Uncharacterized protein</fullName>
    </submittedName>
</protein>
<organism evidence="2 3">
    <name type="scientific">Tepidiforma thermophila (strain KCTC 52669 / CGMCC 1.13589 / G233)</name>
    <dbReference type="NCBI Taxonomy" id="2761530"/>
    <lineage>
        <taxon>Bacteria</taxon>
        <taxon>Bacillati</taxon>
        <taxon>Chloroflexota</taxon>
        <taxon>Tepidiformia</taxon>
        <taxon>Tepidiformales</taxon>
        <taxon>Tepidiformaceae</taxon>
        <taxon>Tepidiforma</taxon>
    </lineage>
</organism>
<feature type="region of interest" description="Disordered" evidence="1">
    <location>
        <begin position="17"/>
        <end position="50"/>
    </location>
</feature>
<evidence type="ECO:0000313" key="3">
    <source>
        <dbReference type="Proteomes" id="UP000223071"/>
    </source>
</evidence>
<feature type="compositionally biased region" description="Basic and acidic residues" evidence="1">
    <location>
        <begin position="37"/>
        <end position="50"/>
    </location>
</feature>
<evidence type="ECO:0000313" key="2">
    <source>
        <dbReference type="EMBL" id="PFG75155.1"/>
    </source>
</evidence>
<comment type="caution">
    <text evidence="2">The sequence shown here is derived from an EMBL/GenBank/DDBJ whole genome shotgun (WGS) entry which is preliminary data.</text>
</comment>
<dbReference type="EMBL" id="PDJQ01000001">
    <property type="protein sequence ID" value="PFG75155.1"/>
    <property type="molecule type" value="Genomic_DNA"/>
</dbReference>
<keyword evidence="3" id="KW-1185">Reference proteome</keyword>